<dbReference type="AlphaFoldDB" id="A0A0M3HIV9"/>
<evidence type="ECO:0000313" key="2">
    <source>
        <dbReference type="WBParaSite" id="ALUE_0000145401-mRNA-1"/>
    </source>
</evidence>
<reference evidence="2" key="1">
    <citation type="submission" date="2017-02" db="UniProtKB">
        <authorList>
            <consortium name="WormBaseParasite"/>
        </authorList>
    </citation>
    <scope>IDENTIFICATION</scope>
</reference>
<proteinExistence type="predicted"/>
<evidence type="ECO:0000313" key="1">
    <source>
        <dbReference type="Proteomes" id="UP000036681"/>
    </source>
</evidence>
<dbReference type="WBParaSite" id="ALUE_0000145401-mRNA-1">
    <property type="protein sequence ID" value="ALUE_0000145401-mRNA-1"/>
    <property type="gene ID" value="ALUE_0000145401"/>
</dbReference>
<accession>A0A0M3HIV9</accession>
<organism evidence="1 2">
    <name type="scientific">Ascaris lumbricoides</name>
    <name type="common">Giant roundworm</name>
    <dbReference type="NCBI Taxonomy" id="6252"/>
    <lineage>
        <taxon>Eukaryota</taxon>
        <taxon>Metazoa</taxon>
        <taxon>Ecdysozoa</taxon>
        <taxon>Nematoda</taxon>
        <taxon>Chromadorea</taxon>
        <taxon>Rhabditida</taxon>
        <taxon>Spirurina</taxon>
        <taxon>Ascaridomorpha</taxon>
        <taxon>Ascaridoidea</taxon>
        <taxon>Ascarididae</taxon>
        <taxon>Ascaris</taxon>
    </lineage>
</organism>
<sequence>MCTLAIMSHQMNSSQHRLEMRHSHFYKLSIG</sequence>
<dbReference type="Proteomes" id="UP000036681">
    <property type="component" value="Unplaced"/>
</dbReference>
<protein>
    <submittedName>
        <fullName evidence="2">Uncharacterized protein</fullName>
    </submittedName>
</protein>
<keyword evidence="1" id="KW-1185">Reference proteome</keyword>
<name>A0A0M3HIV9_ASCLU</name>